<dbReference type="PANTHER" id="PTHR45875:SF1">
    <property type="entry name" value="METHYLTRANSFERASE N6AMT1"/>
    <property type="match status" value="1"/>
</dbReference>
<evidence type="ECO:0008006" key="7">
    <source>
        <dbReference type="Google" id="ProtNLM"/>
    </source>
</evidence>
<dbReference type="InterPro" id="IPR029063">
    <property type="entry name" value="SAM-dependent_MTases_sf"/>
</dbReference>
<name>A0ABP1CNH3_9APHY</name>
<keyword evidence="2" id="KW-0489">Methyltransferase</keyword>
<dbReference type="InterPro" id="IPR052190">
    <property type="entry name" value="Euk-Arch_PrmC-MTase"/>
</dbReference>
<evidence type="ECO:0000256" key="2">
    <source>
        <dbReference type="ARBA" id="ARBA00022603"/>
    </source>
</evidence>
<evidence type="ECO:0000256" key="1">
    <source>
        <dbReference type="ARBA" id="ARBA00006149"/>
    </source>
</evidence>
<evidence type="ECO:0000313" key="6">
    <source>
        <dbReference type="Proteomes" id="UP001497453"/>
    </source>
</evidence>
<organism evidence="5 6">
    <name type="scientific">Somion occarium</name>
    <dbReference type="NCBI Taxonomy" id="3059160"/>
    <lineage>
        <taxon>Eukaryota</taxon>
        <taxon>Fungi</taxon>
        <taxon>Dikarya</taxon>
        <taxon>Basidiomycota</taxon>
        <taxon>Agaricomycotina</taxon>
        <taxon>Agaricomycetes</taxon>
        <taxon>Polyporales</taxon>
        <taxon>Cerrenaceae</taxon>
        <taxon>Somion</taxon>
    </lineage>
</organism>
<proteinExistence type="inferred from homology"/>
<evidence type="ECO:0000256" key="4">
    <source>
        <dbReference type="ARBA" id="ARBA00022691"/>
    </source>
</evidence>
<dbReference type="Gene3D" id="3.40.50.150">
    <property type="entry name" value="Vaccinia Virus protein VP39"/>
    <property type="match status" value="1"/>
</dbReference>
<dbReference type="PROSITE" id="PS00092">
    <property type="entry name" value="N6_MTASE"/>
    <property type="match status" value="1"/>
</dbReference>
<protein>
    <recommendedName>
        <fullName evidence="7">Methyltransferase small domain-containing protein</fullName>
    </recommendedName>
</protein>
<gene>
    <name evidence="5" type="ORF">GFSPODELE1_LOCUS1110</name>
</gene>
<keyword evidence="6" id="KW-1185">Reference proteome</keyword>
<sequence length="217" mass="24248">MIPTPDLSHLTRRDYESVYEPAEDTFILLDALEQDADELRNMQPSISLEIGSGSGCVSSFIGTILGPSNTLYLATDINERAASCTARTGRQNNIPIEPIIANLVAPLRSRLRHAVDILVFNPPYVPTFESEAEDAQTTRNIQGAWAGGANGMQVTDLLLEQVDDLLSSQGRFYLVAVKQNDVPAIQERMRQRFNLRSDVVLQRRAGREHLLILRFQR</sequence>
<dbReference type="EMBL" id="OZ037944">
    <property type="protein sequence ID" value="CAL1696248.1"/>
    <property type="molecule type" value="Genomic_DNA"/>
</dbReference>
<dbReference type="NCBIfam" id="TIGR00537">
    <property type="entry name" value="hemK_rel_arch"/>
    <property type="match status" value="1"/>
</dbReference>
<keyword evidence="3" id="KW-0808">Transferase</keyword>
<accession>A0ABP1CNH3</accession>
<keyword evidence="4" id="KW-0949">S-adenosyl-L-methionine</keyword>
<comment type="similarity">
    <text evidence="1">Belongs to the eukaryotic/archaeal PrmC-related family.</text>
</comment>
<dbReference type="InterPro" id="IPR002052">
    <property type="entry name" value="DNA_methylase_N6_adenine_CS"/>
</dbReference>
<dbReference type="InterPro" id="IPR004557">
    <property type="entry name" value="PrmC-related"/>
</dbReference>
<evidence type="ECO:0000256" key="3">
    <source>
        <dbReference type="ARBA" id="ARBA00022679"/>
    </source>
</evidence>
<dbReference type="Proteomes" id="UP001497453">
    <property type="component" value="Chromosome 1"/>
</dbReference>
<reference evidence="6" key="1">
    <citation type="submission" date="2024-04" db="EMBL/GenBank/DDBJ databases">
        <authorList>
            <person name="Shaw F."/>
            <person name="Minotto A."/>
        </authorList>
    </citation>
    <scope>NUCLEOTIDE SEQUENCE [LARGE SCALE GENOMIC DNA]</scope>
</reference>
<evidence type="ECO:0000313" key="5">
    <source>
        <dbReference type="EMBL" id="CAL1696248.1"/>
    </source>
</evidence>
<dbReference type="SUPFAM" id="SSF53335">
    <property type="entry name" value="S-adenosyl-L-methionine-dependent methyltransferases"/>
    <property type="match status" value="1"/>
</dbReference>
<dbReference type="PANTHER" id="PTHR45875">
    <property type="entry name" value="METHYLTRANSFERASE N6AMT1"/>
    <property type="match status" value="1"/>
</dbReference>